<feature type="transmembrane region" description="Helical" evidence="2">
    <location>
        <begin position="98"/>
        <end position="120"/>
    </location>
</feature>
<keyword evidence="2" id="KW-0472">Membrane</keyword>
<dbReference type="InterPro" id="IPR036259">
    <property type="entry name" value="MFS_trans_sf"/>
</dbReference>
<keyword evidence="3" id="KW-1185">Reference proteome</keyword>
<reference evidence="4" key="1">
    <citation type="submission" date="2025-08" db="UniProtKB">
        <authorList>
            <consortium name="RefSeq"/>
        </authorList>
    </citation>
    <scope>IDENTIFICATION</scope>
    <source>
        <tissue evidence="4">Seedling</tissue>
    </source>
</reference>
<dbReference type="AlphaFoldDB" id="A0A6P6G7U3"/>
<dbReference type="RefSeq" id="XP_024930173.3">
    <property type="nucleotide sequence ID" value="XM_025074405.3"/>
</dbReference>
<feature type="region of interest" description="Disordered" evidence="1">
    <location>
        <begin position="1"/>
        <end position="20"/>
    </location>
</feature>
<dbReference type="InParanoid" id="A0A6P6G7U3"/>
<accession>A0A6P6G7U3</accession>
<gene>
    <name evidence="4" type="primary">LOC112491924</name>
</gene>
<dbReference type="SUPFAM" id="SSF103473">
    <property type="entry name" value="MFS general substrate transporter"/>
    <property type="match status" value="1"/>
</dbReference>
<name>A0A6P6G7U3_ZIZJJ</name>
<evidence type="ECO:0000313" key="3">
    <source>
        <dbReference type="Proteomes" id="UP001652623"/>
    </source>
</evidence>
<sequence length="159" mass="17329">MTTSPVDEENGMAEEPLLSGPKPKAKGGIITLPFIIANEAFERLANHGLRPNMILYLTRKYGLAAASASTLLLLWSAATDFMPVFGAFLADSYVGRYPMIGFGSVLCFLGMVMLWLTTIFHEQHLLVTKTAKAAKCTQKHPDFYTCTLVLALCLLGLEG</sequence>
<feature type="transmembrane region" description="Helical" evidence="2">
    <location>
        <begin position="61"/>
        <end position="78"/>
    </location>
</feature>
<keyword evidence="2" id="KW-1133">Transmembrane helix</keyword>
<dbReference type="Proteomes" id="UP001652623">
    <property type="component" value="Chromosome 5"/>
</dbReference>
<feature type="compositionally biased region" description="Acidic residues" evidence="1">
    <location>
        <begin position="1"/>
        <end position="12"/>
    </location>
</feature>
<keyword evidence="2" id="KW-0812">Transmembrane</keyword>
<dbReference type="KEGG" id="zju:112491924"/>
<evidence type="ECO:0000256" key="1">
    <source>
        <dbReference type="SAM" id="MobiDB-lite"/>
    </source>
</evidence>
<dbReference type="Gene3D" id="1.20.1250.20">
    <property type="entry name" value="MFS general substrate transporter like domains"/>
    <property type="match status" value="1"/>
</dbReference>
<protein>
    <submittedName>
        <fullName evidence="4">Protein NRT1/ PTR FAMILY 1.3-like</fullName>
    </submittedName>
</protein>
<evidence type="ECO:0000313" key="4">
    <source>
        <dbReference type="RefSeq" id="XP_024930173.3"/>
    </source>
</evidence>
<organism evidence="3 4">
    <name type="scientific">Ziziphus jujuba</name>
    <name type="common">Chinese jujube</name>
    <name type="synonym">Ziziphus sativa</name>
    <dbReference type="NCBI Taxonomy" id="326968"/>
    <lineage>
        <taxon>Eukaryota</taxon>
        <taxon>Viridiplantae</taxon>
        <taxon>Streptophyta</taxon>
        <taxon>Embryophyta</taxon>
        <taxon>Tracheophyta</taxon>
        <taxon>Spermatophyta</taxon>
        <taxon>Magnoliopsida</taxon>
        <taxon>eudicotyledons</taxon>
        <taxon>Gunneridae</taxon>
        <taxon>Pentapetalae</taxon>
        <taxon>rosids</taxon>
        <taxon>fabids</taxon>
        <taxon>Rosales</taxon>
        <taxon>Rhamnaceae</taxon>
        <taxon>Paliureae</taxon>
        <taxon>Ziziphus</taxon>
    </lineage>
</organism>
<evidence type="ECO:0000256" key="2">
    <source>
        <dbReference type="SAM" id="Phobius"/>
    </source>
</evidence>
<dbReference type="GeneID" id="112491924"/>
<dbReference type="PANTHER" id="PTHR11654">
    <property type="entry name" value="OLIGOPEPTIDE TRANSPORTER-RELATED"/>
    <property type="match status" value="1"/>
</dbReference>
<proteinExistence type="predicted"/>